<evidence type="ECO:0000256" key="1">
    <source>
        <dbReference type="SAM" id="MobiDB-lite"/>
    </source>
</evidence>
<feature type="compositionally biased region" description="Basic and acidic residues" evidence="1">
    <location>
        <begin position="1"/>
        <end position="10"/>
    </location>
</feature>
<accession>A0ABQ7E1A5</accession>
<evidence type="ECO:0000313" key="3">
    <source>
        <dbReference type="Proteomes" id="UP000266723"/>
    </source>
</evidence>
<feature type="compositionally biased region" description="Basic residues" evidence="1">
    <location>
        <begin position="119"/>
        <end position="130"/>
    </location>
</feature>
<name>A0ABQ7E1A5_BRACR</name>
<feature type="region of interest" description="Disordered" evidence="1">
    <location>
        <begin position="1"/>
        <end position="63"/>
    </location>
</feature>
<dbReference type="EMBL" id="QGKV02000299">
    <property type="protein sequence ID" value="KAF3590998.1"/>
    <property type="molecule type" value="Genomic_DNA"/>
</dbReference>
<feature type="region of interest" description="Disordered" evidence="1">
    <location>
        <begin position="109"/>
        <end position="140"/>
    </location>
</feature>
<reference evidence="2 3" key="1">
    <citation type="journal article" date="2020" name="BMC Genomics">
        <title>Intraspecific diversification of the crop wild relative Brassica cretica Lam. using demographic model selection.</title>
        <authorList>
            <person name="Kioukis A."/>
            <person name="Michalopoulou V.A."/>
            <person name="Briers L."/>
            <person name="Pirintsos S."/>
            <person name="Studholme D.J."/>
            <person name="Pavlidis P."/>
            <person name="Sarris P.F."/>
        </authorList>
    </citation>
    <scope>NUCLEOTIDE SEQUENCE [LARGE SCALE GENOMIC DNA]</scope>
    <source>
        <strain evidence="3">cv. PFS-1207/04</strain>
    </source>
</reference>
<evidence type="ECO:0000313" key="2">
    <source>
        <dbReference type="EMBL" id="KAF3590998.1"/>
    </source>
</evidence>
<keyword evidence="3" id="KW-1185">Reference proteome</keyword>
<gene>
    <name evidence="2" type="ORF">DY000_02025710</name>
</gene>
<organism evidence="2 3">
    <name type="scientific">Brassica cretica</name>
    <name type="common">Mustard</name>
    <dbReference type="NCBI Taxonomy" id="69181"/>
    <lineage>
        <taxon>Eukaryota</taxon>
        <taxon>Viridiplantae</taxon>
        <taxon>Streptophyta</taxon>
        <taxon>Embryophyta</taxon>
        <taxon>Tracheophyta</taxon>
        <taxon>Spermatophyta</taxon>
        <taxon>Magnoliopsida</taxon>
        <taxon>eudicotyledons</taxon>
        <taxon>Gunneridae</taxon>
        <taxon>Pentapetalae</taxon>
        <taxon>rosids</taxon>
        <taxon>malvids</taxon>
        <taxon>Brassicales</taxon>
        <taxon>Brassicaceae</taxon>
        <taxon>Brassiceae</taxon>
        <taxon>Brassica</taxon>
    </lineage>
</organism>
<proteinExistence type="predicted"/>
<protein>
    <submittedName>
        <fullName evidence="2">Uncharacterized protein</fullName>
    </submittedName>
</protein>
<dbReference type="Proteomes" id="UP000266723">
    <property type="component" value="Unassembled WGS sequence"/>
</dbReference>
<sequence>MEEATPEKSAGDVAFEAELSGDDQQEKESEQLPADTPAVERNTEPAVGTSSPGPEQPAEAVRPIPEFISPVSTGKRLDNPHPNRNTQFAKFIILTASIDRSLLWHTLSNQPRERERPARAVRHPRKHNNKPPRPTHGPVNKRVNRLISTAHCSWTSTARDGIREQQRVTTPIQVDMLPTRFCHAETLADLGID</sequence>
<comment type="caution">
    <text evidence="2">The sequence shown here is derived from an EMBL/GenBank/DDBJ whole genome shotgun (WGS) entry which is preliminary data.</text>
</comment>